<accession>A0ABX1Y236</accession>
<gene>
    <name evidence="1" type="ORF">GC098_22215</name>
</gene>
<keyword evidence="2" id="KW-1185">Reference proteome</keyword>
<sequence>MDPLIETEKKIEAKRGELNHAGNMYELRSEFILRLSGELDELLNTYQILIAC</sequence>
<reference evidence="1 2" key="1">
    <citation type="submission" date="2019-10" db="EMBL/GenBank/DDBJ databases">
        <title>Description of Paenibacillus terrestris sp. nov.</title>
        <authorList>
            <person name="Carlier A."/>
            <person name="Qi S."/>
        </authorList>
    </citation>
    <scope>NUCLEOTIDE SEQUENCE [LARGE SCALE GENOMIC DNA]</scope>
    <source>
        <strain evidence="1 2">LMG 31458</strain>
    </source>
</reference>
<evidence type="ECO:0000313" key="2">
    <source>
        <dbReference type="Proteomes" id="UP000616779"/>
    </source>
</evidence>
<protein>
    <submittedName>
        <fullName evidence="1">Spo0E family sporulation regulatory protein-aspartic acid phosphatase</fullName>
    </submittedName>
</protein>
<dbReference type="InterPro" id="IPR036638">
    <property type="entry name" value="HLH_DNA-bd_sf"/>
</dbReference>
<dbReference type="InterPro" id="IPR018540">
    <property type="entry name" value="Spo0E-like"/>
</dbReference>
<dbReference type="RefSeq" id="WP_171645483.1">
    <property type="nucleotide sequence ID" value="NZ_WHOA01000148.1"/>
</dbReference>
<name>A0ABX1Y236_9BACL</name>
<proteinExistence type="predicted"/>
<dbReference type="SUPFAM" id="SSF140500">
    <property type="entry name" value="BAS1536-like"/>
    <property type="match status" value="1"/>
</dbReference>
<dbReference type="InterPro" id="IPR037208">
    <property type="entry name" value="Spo0E-like_sf"/>
</dbReference>
<dbReference type="Pfam" id="PF09388">
    <property type="entry name" value="SpoOE-like"/>
    <property type="match status" value="1"/>
</dbReference>
<dbReference type="EMBL" id="WHOA01000148">
    <property type="protein sequence ID" value="NOU74078.1"/>
    <property type="molecule type" value="Genomic_DNA"/>
</dbReference>
<dbReference type="Proteomes" id="UP000616779">
    <property type="component" value="Unassembled WGS sequence"/>
</dbReference>
<evidence type="ECO:0000313" key="1">
    <source>
        <dbReference type="EMBL" id="NOU74078.1"/>
    </source>
</evidence>
<comment type="caution">
    <text evidence="1">The sequence shown here is derived from an EMBL/GenBank/DDBJ whole genome shotgun (WGS) entry which is preliminary data.</text>
</comment>
<dbReference type="Gene3D" id="4.10.280.10">
    <property type="entry name" value="Helix-loop-helix DNA-binding domain"/>
    <property type="match status" value="1"/>
</dbReference>
<organism evidence="1 2">
    <name type="scientific">Paenibacillus phytorum</name>
    <dbReference type="NCBI Taxonomy" id="2654977"/>
    <lineage>
        <taxon>Bacteria</taxon>
        <taxon>Bacillati</taxon>
        <taxon>Bacillota</taxon>
        <taxon>Bacilli</taxon>
        <taxon>Bacillales</taxon>
        <taxon>Paenibacillaceae</taxon>
        <taxon>Paenibacillus</taxon>
    </lineage>
</organism>